<gene>
    <name evidence="3" type="ORF">PGAL8A_00285200</name>
</gene>
<dbReference type="AlphaFoldDB" id="A0A1J1GT80"/>
<dbReference type="GeneID" id="39731385"/>
<feature type="region of interest" description="Disordered" evidence="2">
    <location>
        <begin position="520"/>
        <end position="540"/>
    </location>
</feature>
<feature type="compositionally biased region" description="Low complexity" evidence="2">
    <location>
        <begin position="526"/>
        <end position="540"/>
    </location>
</feature>
<dbReference type="Proteomes" id="UP000220797">
    <property type="component" value="Unassembled WGS sequence"/>
</dbReference>
<sequence length="877" mass="105325">MSNFNEIMKIYENNKSIEKNIFDEINLNNLNKDTNKFSLNDILSKVKNTEFEQKNNTIKNKFYDIVKKNEYKRKKPMKKEQEKYEYEENFHSFQNEVDNLNDFTMYNNNSYIDEIQKLNENKTKKIKNNNKLNSVDYIKILNIISEKQFNDSFYKCNNNNDCIKSFNFIQQGNGILNSNLSNDYKKYISEYLMNKEEKKLRNKNLIRYNKKEDTFFRYTSKNKDNNTNDNFQKLVYNNNNINAIYGNLSILKKKKIKKNKEENNKNDNIKYKTGCEFNNFEDSIPSNSSSFNRNKKQIRSSSNESILKNQRNIYNSNLRNTKVFDKKKKLENSKYSFDVKFLKEKKSYEDLENKCKIKIKNEKKSQNLLTNVIEKVKKENITSIDEKGFIKEMENNNNKESSEKNELKKKNISLNTEVNDRLRKKIRCKFKIKKINKSIISQTNSSNLYKNSLDNSNKVISDNSDKKSLNALNKNLPDKLSVNMKKKKIKNKQLDKLIENEKEKKDKEYFSSYKSKEKYLKKKENSNNSGNINYSNKIVNNKDNYNNKNIIKETTIKKKNNSENVSNKKDKKHHYYLNENSKIEMKEKNYNNDKHMNRKNFIYPKKYSIELIKNYKYLDERMKNYINEQIKYYGNDLRRDHIENINMYIMKNLSSKNLGQNTKRNYNTLLTNTMNENYYKKLDEKSEDMKYDMSSDSKLFLLTNKEAYKNISVSSYKEAKKHFDSIYGIKKKNMNCYLNQIKNNNVFTKEEKGKNYKLTKKNNLKEAANCKLDTEKYINFFEVYSYLTNEKNILEKMLNEKEKRNTKCHLEELKDIEKKMIKFIDNFEQIITRKQDEKSIFNDNIYKKSTTFEIDILLKILDEIIQIINNHFNYNKK</sequence>
<protein>
    <submittedName>
        <fullName evidence="3">Uncharacterized protein</fullName>
    </submittedName>
</protein>
<feature type="coiled-coil region" evidence="1">
    <location>
        <begin position="390"/>
        <end position="417"/>
    </location>
</feature>
<dbReference type="VEuPathDB" id="PlasmoDB:PGAL8A_00285200"/>
<keyword evidence="1" id="KW-0175">Coiled coil</keyword>
<evidence type="ECO:0000256" key="2">
    <source>
        <dbReference type="SAM" id="MobiDB-lite"/>
    </source>
</evidence>
<comment type="caution">
    <text evidence="3">The sequence shown here is derived from an EMBL/GenBank/DDBJ whole genome shotgun (WGS) entry which is preliminary data.</text>
</comment>
<feature type="region of interest" description="Disordered" evidence="2">
    <location>
        <begin position="286"/>
        <end position="306"/>
    </location>
</feature>
<feature type="coiled-coil region" evidence="1">
    <location>
        <begin position="784"/>
        <end position="819"/>
    </location>
</feature>
<dbReference type="EMBL" id="CVMV01000045">
    <property type="protein sequence ID" value="CRG95655.1"/>
    <property type="molecule type" value="Genomic_DNA"/>
</dbReference>
<proteinExistence type="predicted"/>
<dbReference type="RefSeq" id="XP_028528463.1">
    <property type="nucleotide sequence ID" value="XM_028671851.1"/>
</dbReference>
<keyword evidence="4" id="KW-1185">Reference proteome</keyword>
<dbReference type="OMA" id="HYYLNEN"/>
<reference evidence="3" key="1">
    <citation type="submission" date="2015-04" db="EMBL/GenBank/DDBJ databases">
        <authorList>
            <consortium name="Pathogen Informatics"/>
        </authorList>
    </citation>
    <scope>NUCLEOTIDE SEQUENCE [LARGE SCALE GENOMIC DNA]</scope>
    <source>
        <strain evidence="3">8A</strain>
    </source>
</reference>
<name>A0A1J1GT80_PLAGA</name>
<evidence type="ECO:0000256" key="1">
    <source>
        <dbReference type="SAM" id="Coils"/>
    </source>
</evidence>
<evidence type="ECO:0000313" key="3">
    <source>
        <dbReference type="EMBL" id="CRG95655.1"/>
    </source>
</evidence>
<organism evidence="3 4">
    <name type="scientific">Plasmodium gallinaceum</name>
    <dbReference type="NCBI Taxonomy" id="5849"/>
    <lineage>
        <taxon>Eukaryota</taxon>
        <taxon>Sar</taxon>
        <taxon>Alveolata</taxon>
        <taxon>Apicomplexa</taxon>
        <taxon>Aconoidasida</taxon>
        <taxon>Haemosporida</taxon>
        <taxon>Plasmodiidae</taxon>
        <taxon>Plasmodium</taxon>
        <taxon>Plasmodium (Haemamoeba)</taxon>
    </lineage>
</organism>
<accession>A0A1J1GT80</accession>
<evidence type="ECO:0000313" key="4">
    <source>
        <dbReference type="Proteomes" id="UP000220797"/>
    </source>
</evidence>
<dbReference type="OrthoDB" id="386907at2759"/>